<sequence>MDDQGWLDDFQRRIDEMQAKSAALQETLSTAEGRAKSGDGLVSVSVAPNGTLKNLEIDDRALRHGGARLTASIMDAYGKAQRQVSRDVIDAFEPIAGDSEMMNVVKSYLPEPEEEPEPQPPAEPPRSEPPARYPAPPPGSTTPPGSAAYGRPMPPPAGATHSRPPMPPPGTTPPPPAAPEPPRPTSGPHRRRAAGEDDDEMQPW</sequence>
<dbReference type="InterPro" id="IPR004401">
    <property type="entry name" value="YbaB/EbfC"/>
</dbReference>
<feature type="coiled-coil region" evidence="1">
    <location>
        <begin position="7"/>
        <end position="34"/>
    </location>
</feature>
<accession>A0ABV7Q8C9</accession>
<protein>
    <submittedName>
        <fullName evidence="3">YbaB/EbfC family nucleoid-associated protein</fullName>
    </submittedName>
</protein>
<evidence type="ECO:0000313" key="4">
    <source>
        <dbReference type="Proteomes" id="UP001595764"/>
    </source>
</evidence>
<feature type="compositionally biased region" description="Pro residues" evidence="2">
    <location>
        <begin position="164"/>
        <end position="185"/>
    </location>
</feature>
<dbReference type="Gene3D" id="3.30.1310.10">
    <property type="entry name" value="Nucleoid-associated protein YbaB-like domain"/>
    <property type="match status" value="1"/>
</dbReference>
<dbReference type="Proteomes" id="UP001595764">
    <property type="component" value="Unassembled WGS sequence"/>
</dbReference>
<organism evidence="3 4">
    <name type="scientific">Amycolatopsis halotolerans</name>
    <dbReference type="NCBI Taxonomy" id="330083"/>
    <lineage>
        <taxon>Bacteria</taxon>
        <taxon>Bacillati</taxon>
        <taxon>Actinomycetota</taxon>
        <taxon>Actinomycetes</taxon>
        <taxon>Pseudonocardiales</taxon>
        <taxon>Pseudonocardiaceae</taxon>
        <taxon>Amycolatopsis</taxon>
    </lineage>
</organism>
<dbReference type="RefSeq" id="WP_354749991.1">
    <property type="nucleotide sequence ID" value="NZ_JBHMAY010000012.1"/>
</dbReference>
<name>A0ABV7Q8C9_9PSEU</name>
<dbReference type="EMBL" id="JBHRWI010000004">
    <property type="protein sequence ID" value="MFC3509167.1"/>
    <property type="molecule type" value="Genomic_DNA"/>
</dbReference>
<evidence type="ECO:0000256" key="2">
    <source>
        <dbReference type="SAM" id="MobiDB-lite"/>
    </source>
</evidence>
<dbReference type="PRINTS" id="PR01217">
    <property type="entry name" value="PRICHEXTENSN"/>
</dbReference>
<evidence type="ECO:0000256" key="1">
    <source>
        <dbReference type="SAM" id="Coils"/>
    </source>
</evidence>
<dbReference type="SUPFAM" id="SSF82607">
    <property type="entry name" value="YbaB-like"/>
    <property type="match status" value="1"/>
</dbReference>
<dbReference type="Pfam" id="PF02575">
    <property type="entry name" value="YbaB_DNA_bd"/>
    <property type="match status" value="1"/>
</dbReference>
<feature type="region of interest" description="Disordered" evidence="2">
    <location>
        <begin position="104"/>
        <end position="204"/>
    </location>
</feature>
<comment type="caution">
    <text evidence="3">The sequence shown here is derived from an EMBL/GenBank/DDBJ whole genome shotgun (WGS) entry which is preliminary data.</text>
</comment>
<keyword evidence="1" id="KW-0175">Coiled coil</keyword>
<gene>
    <name evidence="3" type="ORF">ACFORO_03255</name>
</gene>
<feature type="compositionally biased region" description="Pro residues" evidence="2">
    <location>
        <begin position="118"/>
        <end position="141"/>
    </location>
</feature>
<dbReference type="InterPro" id="IPR036894">
    <property type="entry name" value="YbaB-like_sf"/>
</dbReference>
<reference evidence="4" key="1">
    <citation type="journal article" date="2019" name="Int. J. Syst. Evol. Microbiol.">
        <title>The Global Catalogue of Microorganisms (GCM) 10K type strain sequencing project: providing services to taxonomists for standard genome sequencing and annotation.</title>
        <authorList>
            <consortium name="The Broad Institute Genomics Platform"/>
            <consortium name="The Broad Institute Genome Sequencing Center for Infectious Disease"/>
            <person name="Wu L."/>
            <person name="Ma J."/>
        </authorList>
    </citation>
    <scope>NUCLEOTIDE SEQUENCE [LARGE SCALE GENOMIC DNA]</scope>
    <source>
        <strain evidence="4">CGMCC 4.7682</strain>
    </source>
</reference>
<proteinExistence type="predicted"/>
<keyword evidence="4" id="KW-1185">Reference proteome</keyword>
<evidence type="ECO:0000313" key="3">
    <source>
        <dbReference type="EMBL" id="MFC3509167.1"/>
    </source>
</evidence>